<dbReference type="InterPro" id="IPR011009">
    <property type="entry name" value="Kinase-like_dom_sf"/>
</dbReference>
<dbReference type="InterPro" id="IPR000719">
    <property type="entry name" value="Prot_kinase_dom"/>
</dbReference>
<dbReference type="GO" id="GO:0005524">
    <property type="term" value="F:ATP binding"/>
    <property type="evidence" value="ECO:0007669"/>
    <property type="project" value="InterPro"/>
</dbReference>
<feature type="region of interest" description="Disordered" evidence="1">
    <location>
        <begin position="27"/>
        <end position="47"/>
    </location>
</feature>
<organism evidence="3 4">
    <name type="scientific">Purpureocillium lilacinum</name>
    <name type="common">Paecilomyces lilacinus</name>
    <dbReference type="NCBI Taxonomy" id="33203"/>
    <lineage>
        <taxon>Eukaryota</taxon>
        <taxon>Fungi</taxon>
        <taxon>Dikarya</taxon>
        <taxon>Ascomycota</taxon>
        <taxon>Pezizomycotina</taxon>
        <taxon>Sordariomycetes</taxon>
        <taxon>Hypocreomycetidae</taxon>
        <taxon>Hypocreales</taxon>
        <taxon>Ophiocordycipitaceae</taxon>
        <taxon>Purpureocillium</taxon>
    </lineage>
</organism>
<dbReference type="PROSITE" id="PS50011">
    <property type="entry name" value="PROTEIN_KINASE_DOM"/>
    <property type="match status" value="1"/>
</dbReference>
<dbReference type="AlphaFoldDB" id="A0A2U3EE40"/>
<accession>A0A2U3EE40</accession>
<dbReference type="InterPro" id="IPR008271">
    <property type="entry name" value="Ser/Thr_kinase_AS"/>
</dbReference>
<dbReference type="SMART" id="SM00220">
    <property type="entry name" value="S_TKc"/>
    <property type="match status" value="1"/>
</dbReference>
<dbReference type="Gene3D" id="1.10.510.10">
    <property type="entry name" value="Transferase(Phosphotransferase) domain 1"/>
    <property type="match status" value="1"/>
</dbReference>
<proteinExistence type="predicted"/>
<feature type="compositionally biased region" description="Low complexity" evidence="1">
    <location>
        <begin position="27"/>
        <end position="40"/>
    </location>
</feature>
<dbReference type="EMBL" id="LCWV01000005">
    <property type="protein sequence ID" value="PWI72787.1"/>
    <property type="molecule type" value="Genomic_DNA"/>
</dbReference>
<protein>
    <recommendedName>
        <fullName evidence="2">Protein kinase domain-containing protein</fullName>
    </recommendedName>
</protein>
<dbReference type="GO" id="GO:0004674">
    <property type="term" value="F:protein serine/threonine kinase activity"/>
    <property type="evidence" value="ECO:0007669"/>
    <property type="project" value="TreeGrafter"/>
</dbReference>
<gene>
    <name evidence="3" type="ORF">PCL_09802</name>
</gene>
<reference evidence="3 4" key="1">
    <citation type="journal article" date="2016" name="Front. Microbiol.">
        <title>Genome and transcriptome sequences reveal the specific parasitism of the nematophagous Purpureocillium lilacinum 36-1.</title>
        <authorList>
            <person name="Xie J."/>
            <person name="Li S."/>
            <person name="Mo C."/>
            <person name="Xiao X."/>
            <person name="Peng D."/>
            <person name="Wang G."/>
            <person name="Xiao Y."/>
        </authorList>
    </citation>
    <scope>NUCLEOTIDE SEQUENCE [LARGE SCALE GENOMIC DNA]</scope>
    <source>
        <strain evidence="3 4">36-1</strain>
    </source>
</reference>
<feature type="compositionally biased region" description="Polar residues" evidence="1">
    <location>
        <begin position="554"/>
        <end position="577"/>
    </location>
</feature>
<dbReference type="Gene3D" id="3.30.200.20">
    <property type="entry name" value="Phosphorylase Kinase, domain 1"/>
    <property type="match status" value="1"/>
</dbReference>
<feature type="region of interest" description="Disordered" evidence="1">
    <location>
        <begin position="274"/>
        <end position="300"/>
    </location>
</feature>
<comment type="caution">
    <text evidence="3">The sequence shown here is derived from an EMBL/GenBank/DDBJ whole genome shotgun (WGS) entry which is preliminary data.</text>
</comment>
<evidence type="ECO:0000259" key="2">
    <source>
        <dbReference type="PROSITE" id="PS50011"/>
    </source>
</evidence>
<dbReference type="Proteomes" id="UP000245956">
    <property type="component" value="Unassembled WGS sequence"/>
</dbReference>
<dbReference type="SUPFAM" id="SSF56112">
    <property type="entry name" value="Protein kinase-like (PK-like)"/>
    <property type="match status" value="1"/>
</dbReference>
<feature type="compositionally biased region" description="Polar residues" evidence="1">
    <location>
        <begin position="291"/>
        <end position="300"/>
    </location>
</feature>
<evidence type="ECO:0000313" key="4">
    <source>
        <dbReference type="Proteomes" id="UP000245956"/>
    </source>
</evidence>
<dbReference type="Pfam" id="PF00069">
    <property type="entry name" value="Pkinase"/>
    <property type="match status" value="1"/>
</dbReference>
<feature type="compositionally biased region" description="Basic residues" evidence="1">
    <location>
        <begin position="274"/>
        <end position="286"/>
    </location>
</feature>
<evidence type="ECO:0000313" key="3">
    <source>
        <dbReference type="EMBL" id="PWI72787.1"/>
    </source>
</evidence>
<feature type="domain" description="Protein kinase" evidence="2">
    <location>
        <begin position="656"/>
        <end position="955"/>
    </location>
</feature>
<feature type="region of interest" description="Disordered" evidence="1">
    <location>
        <begin position="554"/>
        <end position="593"/>
    </location>
</feature>
<evidence type="ECO:0000256" key="1">
    <source>
        <dbReference type="SAM" id="MobiDB-lite"/>
    </source>
</evidence>
<dbReference type="PANTHER" id="PTHR24359:SF1">
    <property type="entry name" value="INHIBITOR OF NUCLEAR FACTOR KAPPA-B KINASE EPSILON SUBUNIT HOMOLOG 1-RELATED"/>
    <property type="match status" value="1"/>
</dbReference>
<feature type="region of interest" description="Disordered" evidence="1">
    <location>
        <begin position="343"/>
        <end position="363"/>
    </location>
</feature>
<name>A0A2U3EE40_PURLI</name>
<sequence length="958" mass="106225">MGAQLTGCVRGRARRSQAQRWGVAATAAAGKTGGADQAQQPGRSESPATVGFEVVCASPRRVIPPISRPPISHNGFRLPVQRFSLPGGPSPVARHQAPALAPAAVPRVAVPCPRPPACRRPPMTDDSCSTLEAETPLPLVTLSTRHQQFRTPAHPSCPYDYDDSVPFLCVFLHLWRAPGASLTLAPCRFAPSFACLCPHLSCVSEHGQNTLSSTDSTCPVRTPRRCLAEPPRHLLVDNTAARRLTLRLTYTAPNTAPYYYDVFVPSQFFPRPRGHHPPAKHARTHWRRDPFSSSRPPHQPSTATYLNSVALVLIANHEPSPAAQLVRHHRLLSLLPLLMAEPRPEPSEGVSEERTEPFSQSEIDARYNRIRVEEPGSLPDSEVVPLDVLQVEDCHHRQGIRILVRPLTRLPNTRSVSPGSDNCQWLALRAEVASSEQPEHKVLAVTQTSKDIKFSVRIPGESQDESSRPPLWCELYYDPASDKVVFLNKSDVPITLSRISQTPLASPPSNESHVVNPGLARSLRPGTWRMKARDIAVLDFRVLEKRPVTLYQPQPTLLEDSASQGASFSQSNTSGKRSLTPDEDGKRVKRRISDADKADDGVIMFLSPSAEPLVFPLPKGRETKELSAATAHALLDAEQGDTILVPGVCEVDAYQLTKRDPIASTALSAVYKATHSHVPDNIVTVKVLKTRTANANDKNLAHERNVIRQADMWLRECQSQEDLKHDSIVRYYGGDARFLSLYMEHVPAPDLASSSRWRNRSDEFVGGRDDAVRILRDVAGALNYVHGRRLVHNDIKPANILYSPERGAVLCDFGLSTLAANSPTTGGTPYYVPPEFIGKKLRGPPSDVWALGITMLYVMRKIPFPDSRARRHHPKPLYWQIGGINNPGLPYKQHGNGQPAVAQMRDWLTEIFEARERLSMRDRLERLIKDMLTPNPIQRISMAKVLQEMTADQFTDVR</sequence>
<feature type="compositionally biased region" description="Basic and acidic residues" evidence="1">
    <location>
        <begin position="579"/>
        <end position="593"/>
    </location>
</feature>
<dbReference type="PROSITE" id="PS00108">
    <property type="entry name" value="PROTEIN_KINASE_ST"/>
    <property type="match status" value="1"/>
</dbReference>
<feature type="compositionally biased region" description="Basic and acidic residues" evidence="1">
    <location>
        <begin position="343"/>
        <end position="356"/>
    </location>
</feature>
<dbReference type="PANTHER" id="PTHR24359">
    <property type="entry name" value="SERINE/THREONINE-PROTEIN KINASE SBK1"/>
    <property type="match status" value="1"/>
</dbReference>